<keyword evidence="3" id="KW-1185">Reference proteome</keyword>
<name>A0ABV9KSB4_9BACT</name>
<dbReference type="CDD" id="cd07379">
    <property type="entry name" value="MPP_239FB"/>
    <property type="match status" value="1"/>
</dbReference>
<protein>
    <submittedName>
        <fullName evidence="2">Metallophosphatase domain-containing protein</fullName>
    </submittedName>
</protein>
<feature type="domain" description="Calcineurin-like phosphoesterase" evidence="1">
    <location>
        <begin position="1"/>
        <end position="169"/>
    </location>
</feature>
<dbReference type="PANTHER" id="PTHR12905">
    <property type="entry name" value="METALLOPHOSPHOESTERASE"/>
    <property type="match status" value="1"/>
</dbReference>
<dbReference type="EMBL" id="JBHSGN010000036">
    <property type="protein sequence ID" value="MFC4672919.1"/>
    <property type="molecule type" value="Genomic_DNA"/>
</dbReference>
<dbReference type="SUPFAM" id="SSF56300">
    <property type="entry name" value="Metallo-dependent phosphatases"/>
    <property type="match status" value="1"/>
</dbReference>
<proteinExistence type="predicted"/>
<dbReference type="Proteomes" id="UP001596023">
    <property type="component" value="Unassembled WGS sequence"/>
</dbReference>
<evidence type="ECO:0000313" key="3">
    <source>
        <dbReference type="Proteomes" id="UP001596023"/>
    </source>
</evidence>
<dbReference type="InterPro" id="IPR051693">
    <property type="entry name" value="UPF0046_metallophosphoest"/>
</dbReference>
<accession>A0ABV9KSB4</accession>
<dbReference type="InterPro" id="IPR004843">
    <property type="entry name" value="Calcineurin-like_PHP"/>
</dbReference>
<dbReference type="Pfam" id="PF00149">
    <property type="entry name" value="Metallophos"/>
    <property type="match status" value="1"/>
</dbReference>
<evidence type="ECO:0000313" key="2">
    <source>
        <dbReference type="EMBL" id="MFC4672919.1"/>
    </source>
</evidence>
<gene>
    <name evidence="2" type="ORF">ACFO6W_04355</name>
</gene>
<organism evidence="2 3">
    <name type="scientific">Dysgonomonas termitidis</name>
    <dbReference type="NCBI Taxonomy" id="1516126"/>
    <lineage>
        <taxon>Bacteria</taxon>
        <taxon>Pseudomonadati</taxon>
        <taxon>Bacteroidota</taxon>
        <taxon>Bacteroidia</taxon>
        <taxon>Bacteroidales</taxon>
        <taxon>Dysgonomonadaceae</taxon>
        <taxon>Dysgonomonas</taxon>
    </lineage>
</organism>
<reference evidence="3" key="1">
    <citation type="journal article" date="2019" name="Int. J. Syst. Evol. Microbiol.">
        <title>The Global Catalogue of Microorganisms (GCM) 10K type strain sequencing project: providing services to taxonomists for standard genome sequencing and annotation.</title>
        <authorList>
            <consortium name="The Broad Institute Genomics Platform"/>
            <consortium name="The Broad Institute Genome Sequencing Center for Infectious Disease"/>
            <person name="Wu L."/>
            <person name="Ma J."/>
        </authorList>
    </citation>
    <scope>NUCLEOTIDE SEQUENCE [LARGE SCALE GENOMIC DNA]</scope>
    <source>
        <strain evidence="3">CCUG 66188</strain>
    </source>
</reference>
<dbReference type="Gene3D" id="3.60.21.10">
    <property type="match status" value="1"/>
</dbReference>
<evidence type="ECO:0000259" key="1">
    <source>
        <dbReference type="Pfam" id="PF00149"/>
    </source>
</evidence>
<dbReference type="InterPro" id="IPR029052">
    <property type="entry name" value="Metallo-depent_PP-like"/>
</dbReference>
<dbReference type="PANTHER" id="PTHR12905:SF0">
    <property type="entry name" value="CALCINEURIN-LIKE PHOSPHOESTERASE DOMAIN-CONTAINING PROTEIN"/>
    <property type="match status" value="1"/>
</dbReference>
<comment type="caution">
    <text evidence="2">The sequence shown here is derived from an EMBL/GenBank/DDBJ whole genome shotgun (WGS) entry which is preliminary data.</text>
</comment>
<sequence length="202" mass="23266">MRLLHLSDTHNLHKQLTDLPAADIIIHSGDLSMAGTENEVIDFIEWFGALDYQYKIFIAGNHDFCLDGKAPARIQKFLPENCFYLYASGIEIEGLWFWGIPYFISYELRMEKYLHDLESIPCNTDVLISHRPPLGILDNANNTFFGCPDLLQKVLNIRPHYHLFGHIHDAYGIEKSVYTTFSNAALVDEKYRLLNKPSVFDI</sequence>
<dbReference type="RefSeq" id="WP_379994142.1">
    <property type="nucleotide sequence ID" value="NZ_JBHSGN010000036.1"/>
</dbReference>